<reference evidence="2" key="1">
    <citation type="submission" date="2021-03" db="EMBL/GenBank/DDBJ databases">
        <title>Evolutionary innovations through gain and loss of genes in the ectomycorrhizal Boletales.</title>
        <authorList>
            <person name="Wu G."/>
            <person name="Miyauchi S."/>
            <person name="Morin E."/>
            <person name="Yang Z.-L."/>
            <person name="Xu J."/>
            <person name="Martin F.M."/>
        </authorList>
    </citation>
    <scope>NUCLEOTIDE SEQUENCE</scope>
    <source>
        <strain evidence="2">BR01</strain>
    </source>
</reference>
<sequence>MSAAKMNEYVYGVSTGSKDKLKDSATKIDATTRTPQADPPDITATSQVPMQANVRDEAVYIFGGTLFLSISVHFRHVLRHLIATRLIAIDTFLFSILPFTTRCMARICISGPYILFAGSILVDIYCFQPFTDFMHPGGELFMTKGVFTIAKIFDVFRNALSELKCTYGQLQYHDLDTKDFLRLFPKPTYLSLPLPTGPQNINVQGLVFEKRFIPSASYQLARRASFLARLSDGQQVIVKFCERYNPDAHRAVREGGYAPKLLFHTQLRGGAHMVVMEYIQDGKDAPLEFRKQKLPHDVVKQVKVAITPQARAGSQLETTGWVPDYTHIVESVKAACANPPSAVCCAARVTIVSERKRTTRGEIVLQQLVVVDK</sequence>
<feature type="transmembrane region" description="Helical" evidence="1">
    <location>
        <begin position="82"/>
        <end position="100"/>
    </location>
</feature>
<accession>A0A8I3A5Q8</accession>
<dbReference type="Proteomes" id="UP000683000">
    <property type="component" value="Unassembled WGS sequence"/>
</dbReference>
<feature type="transmembrane region" description="Helical" evidence="1">
    <location>
        <begin position="107"/>
        <end position="125"/>
    </location>
</feature>
<keyword evidence="1" id="KW-0472">Membrane</keyword>
<proteinExistence type="predicted"/>
<keyword evidence="3" id="KW-1185">Reference proteome</keyword>
<gene>
    <name evidence="2" type="ORF">JVT61DRAFT_7480</name>
</gene>
<protein>
    <recommendedName>
        <fullName evidence="4">Protein kinase domain-containing protein</fullName>
    </recommendedName>
</protein>
<evidence type="ECO:0000256" key="1">
    <source>
        <dbReference type="SAM" id="Phobius"/>
    </source>
</evidence>
<dbReference type="AlphaFoldDB" id="A0A8I3A5Q8"/>
<keyword evidence="1" id="KW-0812">Transmembrane</keyword>
<evidence type="ECO:0000313" key="2">
    <source>
        <dbReference type="EMBL" id="KAG6372713.1"/>
    </source>
</evidence>
<evidence type="ECO:0008006" key="4">
    <source>
        <dbReference type="Google" id="ProtNLM"/>
    </source>
</evidence>
<evidence type="ECO:0000313" key="3">
    <source>
        <dbReference type="Proteomes" id="UP000683000"/>
    </source>
</evidence>
<comment type="caution">
    <text evidence="2">The sequence shown here is derived from an EMBL/GenBank/DDBJ whole genome shotgun (WGS) entry which is preliminary data.</text>
</comment>
<dbReference type="OrthoDB" id="3250441at2759"/>
<organism evidence="2 3">
    <name type="scientific">Boletus reticuloceps</name>
    <dbReference type="NCBI Taxonomy" id="495285"/>
    <lineage>
        <taxon>Eukaryota</taxon>
        <taxon>Fungi</taxon>
        <taxon>Dikarya</taxon>
        <taxon>Basidiomycota</taxon>
        <taxon>Agaricomycotina</taxon>
        <taxon>Agaricomycetes</taxon>
        <taxon>Agaricomycetidae</taxon>
        <taxon>Boletales</taxon>
        <taxon>Boletineae</taxon>
        <taxon>Boletaceae</taxon>
        <taxon>Boletoideae</taxon>
        <taxon>Boletus</taxon>
    </lineage>
</organism>
<keyword evidence="1" id="KW-1133">Transmembrane helix</keyword>
<name>A0A8I3A5Q8_9AGAM</name>
<dbReference type="EMBL" id="JAGFBS010000026">
    <property type="protein sequence ID" value="KAG6372713.1"/>
    <property type="molecule type" value="Genomic_DNA"/>
</dbReference>
<feature type="transmembrane region" description="Helical" evidence="1">
    <location>
        <begin position="58"/>
        <end position="76"/>
    </location>
</feature>